<dbReference type="InterPro" id="IPR036661">
    <property type="entry name" value="Luciferase-like_sf"/>
</dbReference>
<dbReference type="EMBL" id="FBWC01000041">
    <property type="protein sequence ID" value="CUX67069.1"/>
    <property type="molecule type" value="Genomic_DNA"/>
</dbReference>
<dbReference type="GO" id="GO:0016705">
    <property type="term" value="F:oxidoreductase activity, acting on paired donors, with incorporation or reduction of molecular oxygen"/>
    <property type="evidence" value="ECO:0007669"/>
    <property type="project" value="InterPro"/>
</dbReference>
<dbReference type="Pfam" id="PF00296">
    <property type="entry name" value="Bac_luciferase"/>
    <property type="match status" value="1"/>
</dbReference>
<evidence type="ECO:0000259" key="1">
    <source>
        <dbReference type="Pfam" id="PF00296"/>
    </source>
</evidence>
<dbReference type="RefSeq" id="WP_080867907.1">
    <property type="nucleotide sequence ID" value="NZ_LT009733.1"/>
</dbReference>
<dbReference type="AlphaFoldDB" id="A0A1S7SDI1"/>
<reference evidence="2 3" key="1">
    <citation type="submission" date="2016-01" db="EMBL/GenBank/DDBJ databases">
        <authorList>
            <person name="Oliw E.H."/>
        </authorList>
    </citation>
    <scope>NUCLEOTIDE SEQUENCE [LARGE SCALE GENOMIC DNA]</scope>
    <source>
        <strain evidence="2 3">Kerr 14</strain>
    </source>
</reference>
<feature type="domain" description="Luciferase-like" evidence="1">
    <location>
        <begin position="7"/>
        <end position="254"/>
    </location>
</feature>
<dbReference type="GO" id="GO:0005829">
    <property type="term" value="C:cytosol"/>
    <property type="evidence" value="ECO:0007669"/>
    <property type="project" value="TreeGrafter"/>
</dbReference>
<gene>
    <name evidence="2" type="ORF">AGR4C_pb20051</name>
</gene>
<dbReference type="Gene3D" id="3.20.20.30">
    <property type="entry name" value="Luciferase-like domain"/>
    <property type="match status" value="1"/>
</dbReference>
<evidence type="ECO:0000313" key="3">
    <source>
        <dbReference type="Proteomes" id="UP000191897"/>
    </source>
</evidence>
<proteinExistence type="predicted"/>
<name>A0A1S7SDI1_AGRTU</name>
<dbReference type="PANTHER" id="PTHR30137:SF15">
    <property type="entry name" value="BLL6902 PROTEIN"/>
    <property type="match status" value="1"/>
</dbReference>
<dbReference type="Proteomes" id="UP000191897">
    <property type="component" value="Unassembled WGS sequence"/>
</dbReference>
<accession>A0A1S7SDI1</accession>
<organism evidence="2 3">
    <name type="scientific">Agrobacterium tumefaciens str. Kerr 14</name>
    <dbReference type="NCBI Taxonomy" id="1183424"/>
    <lineage>
        <taxon>Bacteria</taxon>
        <taxon>Pseudomonadati</taxon>
        <taxon>Pseudomonadota</taxon>
        <taxon>Alphaproteobacteria</taxon>
        <taxon>Hyphomicrobiales</taxon>
        <taxon>Rhizobiaceae</taxon>
        <taxon>Rhizobium/Agrobacterium group</taxon>
        <taxon>Agrobacterium</taxon>
        <taxon>Agrobacterium tumefaciens complex</taxon>
    </lineage>
</organism>
<protein>
    <submittedName>
        <fullName evidence="2">Flavin-dependent oxidoreductase, F420-dependent methylene-tetrahydromethanopterin reductase</fullName>
    </submittedName>
</protein>
<dbReference type="SUPFAM" id="SSF51679">
    <property type="entry name" value="Bacterial luciferase-like"/>
    <property type="match status" value="1"/>
</dbReference>
<dbReference type="InterPro" id="IPR011251">
    <property type="entry name" value="Luciferase-like_dom"/>
</dbReference>
<dbReference type="InterPro" id="IPR050766">
    <property type="entry name" value="Bact_Lucif_Oxidored"/>
</dbReference>
<sequence>MTKKIWFLSFGHHSDASGSKTRTSRDALLQTIDLAVAAEELGLDGAAIRVHHYAPQFATPMPLLAAMAARTKRIELGTGVIDMRYENPLSLAEQAASTDLISSGRLQLGISRGSQETARRGYETFGFTPEPGSNDTLMAQSHTMRFREAIGGQPVAHSHRVTEGASPDLNIQPESKGLASRIWWGSATRASAVWTARQGMNLMSSTLLSENTGVPFHELQAEQIEIFRNTWKSAGHSRTPRVAVARSILPITTDRDRWYFEGERTSRDETGVLNGSLSRFGKVYAGEPDQLVADLKEDTAISAADTLILTIPNQLGVEHNVHLLSTIMTRIAPAIGWRNGYAPEALTVDRP</sequence>
<dbReference type="PANTHER" id="PTHR30137">
    <property type="entry name" value="LUCIFERASE-LIKE MONOOXYGENASE"/>
    <property type="match status" value="1"/>
</dbReference>
<evidence type="ECO:0000313" key="2">
    <source>
        <dbReference type="EMBL" id="CUX67069.1"/>
    </source>
</evidence>